<dbReference type="PANTHER" id="PTHR48081:SF13">
    <property type="entry name" value="ALPHA_BETA HYDROLASE"/>
    <property type="match status" value="1"/>
</dbReference>
<dbReference type="Pfam" id="PF20434">
    <property type="entry name" value="BD-FAE"/>
    <property type="match status" value="1"/>
</dbReference>
<protein>
    <submittedName>
        <fullName evidence="4">Alpha/beta hydrolase</fullName>
    </submittedName>
</protein>
<evidence type="ECO:0000313" key="5">
    <source>
        <dbReference type="Proteomes" id="UP001317259"/>
    </source>
</evidence>
<dbReference type="InterPro" id="IPR049492">
    <property type="entry name" value="BD-FAE-like_dom"/>
</dbReference>
<comment type="caution">
    <text evidence="4">The sequence shown here is derived from an EMBL/GenBank/DDBJ whole genome shotgun (WGS) entry which is preliminary data.</text>
</comment>
<dbReference type="InterPro" id="IPR050300">
    <property type="entry name" value="GDXG_lipolytic_enzyme"/>
</dbReference>
<dbReference type="EMBL" id="JAKRKC020000001">
    <property type="protein sequence ID" value="MCK2215708.1"/>
    <property type="molecule type" value="Genomic_DNA"/>
</dbReference>
<dbReference type="GO" id="GO:0016787">
    <property type="term" value="F:hydrolase activity"/>
    <property type="evidence" value="ECO:0007669"/>
    <property type="project" value="UniProtKB-KW"/>
</dbReference>
<feature type="region of interest" description="Disordered" evidence="2">
    <location>
        <begin position="1"/>
        <end position="22"/>
    </location>
</feature>
<sequence>MTTLPELTAPPDPAALPLPAPAHPDGPGARLLRGAVYALRDGTRPLELDLWLPAGAAGPAPLVVFLHGGGWRRGLRGDFGPRFRHWRPGPPALLAGAGFAVACPAYRLSGEAPYPAQLDDVRAALGWLRARAGELAVDAARTVVWGESAGGHLAALAALTEPGVRGCVAWYPPTDLAALAADHDGPLDPADPGARTRPCCWAAPPPRTPGRPARPAPSRT</sequence>
<evidence type="ECO:0000259" key="3">
    <source>
        <dbReference type="Pfam" id="PF20434"/>
    </source>
</evidence>
<accession>A0ABT0FTP7</accession>
<dbReference type="Proteomes" id="UP001317259">
    <property type="component" value="Unassembled WGS sequence"/>
</dbReference>
<evidence type="ECO:0000313" key="4">
    <source>
        <dbReference type="EMBL" id="MCK2215708.1"/>
    </source>
</evidence>
<dbReference type="RefSeq" id="WP_247815293.1">
    <property type="nucleotide sequence ID" value="NZ_JAKRKC020000001.1"/>
</dbReference>
<keyword evidence="1 4" id="KW-0378">Hydrolase</keyword>
<dbReference type="PANTHER" id="PTHR48081">
    <property type="entry name" value="AB HYDROLASE SUPERFAMILY PROTEIN C4A8.06C"/>
    <property type="match status" value="1"/>
</dbReference>
<feature type="compositionally biased region" description="Pro residues" evidence="2">
    <location>
        <begin position="203"/>
        <end position="220"/>
    </location>
</feature>
<evidence type="ECO:0000256" key="1">
    <source>
        <dbReference type="ARBA" id="ARBA00022801"/>
    </source>
</evidence>
<gene>
    <name evidence="4" type="ORF">MF672_018200</name>
</gene>
<organism evidence="4 5">
    <name type="scientific">Actinomadura luzonensis</name>
    <dbReference type="NCBI Taxonomy" id="2805427"/>
    <lineage>
        <taxon>Bacteria</taxon>
        <taxon>Bacillati</taxon>
        <taxon>Actinomycetota</taxon>
        <taxon>Actinomycetes</taxon>
        <taxon>Streptosporangiales</taxon>
        <taxon>Thermomonosporaceae</taxon>
        <taxon>Actinomadura</taxon>
    </lineage>
</organism>
<feature type="domain" description="BD-FAE-like" evidence="3">
    <location>
        <begin position="48"/>
        <end position="162"/>
    </location>
</feature>
<feature type="compositionally biased region" description="Pro residues" evidence="2">
    <location>
        <begin position="8"/>
        <end position="22"/>
    </location>
</feature>
<name>A0ABT0FTP7_9ACTN</name>
<dbReference type="SUPFAM" id="SSF53474">
    <property type="entry name" value="alpha/beta-Hydrolases"/>
    <property type="match status" value="1"/>
</dbReference>
<feature type="region of interest" description="Disordered" evidence="2">
    <location>
        <begin position="187"/>
        <end position="220"/>
    </location>
</feature>
<proteinExistence type="predicted"/>
<dbReference type="InterPro" id="IPR029058">
    <property type="entry name" value="AB_hydrolase_fold"/>
</dbReference>
<dbReference type="Gene3D" id="3.40.50.1820">
    <property type="entry name" value="alpha/beta hydrolase"/>
    <property type="match status" value="1"/>
</dbReference>
<keyword evidence="5" id="KW-1185">Reference proteome</keyword>
<evidence type="ECO:0000256" key="2">
    <source>
        <dbReference type="SAM" id="MobiDB-lite"/>
    </source>
</evidence>
<reference evidence="4 5" key="1">
    <citation type="submission" date="2022-04" db="EMBL/GenBank/DDBJ databases">
        <title>Genome draft of Actinomadura sp. ATCC 31491.</title>
        <authorList>
            <person name="Shi X."/>
            <person name="Du Y."/>
        </authorList>
    </citation>
    <scope>NUCLEOTIDE SEQUENCE [LARGE SCALE GENOMIC DNA]</scope>
    <source>
        <strain evidence="4 5">ATCC 31491</strain>
    </source>
</reference>